<name>A0ABV6QY03_9ACTN</name>
<accession>A0ABV6QY03</accession>
<organism evidence="3 4">
    <name type="scientific">Kribbella deserti</name>
    <dbReference type="NCBI Taxonomy" id="1926257"/>
    <lineage>
        <taxon>Bacteria</taxon>
        <taxon>Bacillati</taxon>
        <taxon>Actinomycetota</taxon>
        <taxon>Actinomycetes</taxon>
        <taxon>Propionibacteriales</taxon>
        <taxon>Kribbellaceae</taxon>
        <taxon>Kribbella</taxon>
    </lineage>
</organism>
<proteinExistence type="predicted"/>
<evidence type="ECO:0000256" key="1">
    <source>
        <dbReference type="ARBA" id="ARBA00004328"/>
    </source>
</evidence>
<dbReference type="SUPFAM" id="SSF56563">
    <property type="entry name" value="Major capsid protein gp5"/>
    <property type="match status" value="1"/>
</dbReference>
<reference evidence="3 4" key="1">
    <citation type="submission" date="2024-09" db="EMBL/GenBank/DDBJ databases">
        <authorList>
            <person name="Sun Q."/>
            <person name="Mori K."/>
        </authorList>
    </citation>
    <scope>NUCLEOTIDE SEQUENCE [LARGE SCALE GENOMIC DNA]</scope>
    <source>
        <strain evidence="3 4">CGMCC 1.15906</strain>
    </source>
</reference>
<dbReference type="NCBIfam" id="TIGR01554">
    <property type="entry name" value="major_cap_HK97"/>
    <property type="match status" value="1"/>
</dbReference>
<dbReference type="RefSeq" id="WP_380055014.1">
    <property type="nucleotide sequence ID" value="NZ_JBHLTC010000039.1"/>
</dbReference>
<comment type="subcellular location">
    <subcellularLocation>
        <location evidence="1">Virion</location>
    </subcellularLocation>
</comment>
<dbReference type="InterPro" id="IPR054612">
    <property type="entry name" value="Phage_capsid-like_C"/>
</dbReference>
<feature type="domain" description="Phage capsid-like C-terminal" evidence="2">
    <location>
        <begin position="106"/>
        <end position="389"/>
    </location>
</feature>
<gene>
    <name evidence="3" type="ORF">ACFFGN_31045</name>
</gene>
<evidence type="ECO:0000259" key="2">
    <source>
        <dbReference type="Pfam" id="PF05065"/>
    </source>
</evidence>
<dbReference type="Pfam" id="PF05065">
    <property type="entry name" value="Phage_capsid"/>
    <property type="match status" value="1"/>
</dbReference>
<dbReference type="InterPro" id="IPR024455">
    <property type="entry name" value="Phage_capsid"/>
</dbReference>
<comment type="caution">
    <text evidence="3">The sequence shown here is derived from an EMBL/GenBank/DDBJ whole genome shotgun (WGS) entry which is preliminary data.</text>
</comment>
<dbReference type="Proteomes" id="UP001589890">
    <property type="component" value="Unassembled WGS sequence"/>
</dbReference>
<keyword evidence="4" id="KW-1185">Reference proteome</keyword>
<protein>
    <submittedName>
        <fullName evidence="3">Phage major capsid protein</fullName>
    </submittedName>
</protein>
<evidence type="ECO:0000313" key="3">
    <source>
        <dbReference type="EMBL" id="MFC0628547.1"/>
    </source>
</evidence>
<dbReference type="EMBL" id="JBHLTC010000039">
    <property type="protein sequence ID" value="MFC0628547.1"/>
    <property type="molecule type" value="Genomic_DNA"/>
</dbReference>
<evidence type="ECO:0000313" key="4">
    <source>
        <dbReference type="Proteomes" id="UP001589890"/>
    </source>
</evidence>
<sequence>MTIEEILAALKAIIDGAEGRSLTDEEVERYEKLEIDLAAKQKDVQIRSRQAAYETPVAGAQHLHTGAAPKPDDGLERAFNHYLRTGQQNADIVELRAQSVGTDSAGGYTVPDSMRDKLTERMKAFGGLASAVEEISTTSGEPLRWPTLDDTANSGVIAAENTAPASGGADLVFGEKVLGAFKYVAPGAGNVPLRVSVELLQDSNFDIEGLVQRKLGERIARAQAAHWVTGNGTTEPFGIDTGTSGTAFTSAGITYAELVAAVHEVDPEYRLNAKWTFNDATLAKIETLVDGQGRPLLNMSTDGISGGPTNKTLLGYPVVIDQAWPTYTDGGTTKWGAFGDLQAGYVIRRVKDLTLIVNPYSRANEGQVEYTLWARADGVPQDTNAYKVLINAV</sequence>